<dbReference type="GO" id="GO:0046872">
    <property type="term" value="F:metal ion binding"/>
    <property type="evidence" value="ECO:0007669"/>
    <property type="project" value="InterPro"/>
</dbReference>
<dbReference type="CDD" id="cd00371">
    <property type="entry name" value="HMA"/>
    <property type="match status" value="1"/>
</dbReference>
<name>A0A540VI55_9CHLR</name>
<dbReference type="Proteomes" id="UP000317371">
    <property type="component" value="Unassembled WGS sequence"/>
</dbReference>
<dbReference type="PROSITE" id="PS50846">
    <property type="entry name" value="HMA_2"/>
    <property type="match status" value="1"/>
</dbReference>
<comment type="caution">
    <text evidence="2">The sequence shown here is derived from an EMBL/GenBank/DDBJ whole genome shotgun (WGS) entry which is preliminary data.</text>
</comment>
<dbReference type="EMBL" id="VIGC01000008">
    <property type="protein sequence ID" value="TQE96371.1"/>
    <property type="molecule type" value="Genomic_DNA"/>
</dbReference>
<evidence type="ECO:0000313" key="2">
    <source>
        <dbReference type="EMBL" id="TQE96371.1"/>
    </source>
</evidence>
<dbReference type="SUPFAM" id="SSF55008">
    <property type="entry name" value="HMA, heavy metal-associated domain"/>
    <property type="match status" value="1"/>
</dbReference>
<dbReference type="RefSeq" id="WP_141609516.1">
    <property type="nucleotide sequence ID" value="NZ_VIGC02000008.1"/>
</dbReference>
<dbReference type="InterPro" id="IPR036163">
    <property type="entry name" value="HMA_dom_sf"/>
</dbReference>
<evidence type="ECO:0000313" key="3">
    <source>
        <dbReference type="Proteomes" id="UP000317371"/>
    </source>
</evidence>
<dbReference type="AlphaFoldDB" id="A0A540VI55"/>
<organism evidence="2 3">
    <name type="scientific">Litorilinea aerophila</name>
    <dbReference type="NCBI Taxonomy" id="1204385"/>
    <lineage>
        <taxon>Bacteria</taxon>
        <taxon>Bacillati</taxon>
        <taxon>Chloroflexota</taxon>
        <taxon>Caldilineae</taxon>
        <taxon>Caldilineales</taxon>
        <taxon>Caldilineaceae</taxon>
        <taxon>Litorilinea</taxon>
    </lineage>
</organism>
<gene>
    <name evidence="2" type="ORF">FKZ61_07720</name>
</gene>
<dbReference type="InParanoid" id="A0A540VI55"/>
<dbReference type="OrthoDB" id="9813965at2"/>
<dbReference type="Gene3D" id="3.30.70.100">
    <property type="match status" value="1"/>
</dbReference>
<accession>A0A540VI55</accession>
<protein>
    <recommendedName>
        <fullName evidence="1">HMA domain-containing protein</fullName>
    </recommendedName>
</protein>
<keyword evidence="3" id="KW-1185">Reference proteome</keyword>
<reference evidence="2 3" key="1">
    <citation type="submission" date="2019-06" db="EMBL/GenBank/DDBJ databases">
        <title>Genome sequence of Litorilinea aerophila BAA-2444.</title>
        <authorList>
            <person name="Maclea K.S."/>
            <person name="Maurais E.G."/>
            <person name="Iannazzi L.C."/>
        </authorList>
    </citation>
    <scope>NUCLEOTIDE SEQUENCE [LARGE SCALE GENOMIC DNA]</scope>
    <source>
        <strain evidence="2 3">ATCC BAA-2444</strain>
    </source>
</reference>
<evidence type="ECO:0000259" key="1">
    <source>
        <dbReference type="PROSITE" id="PS50846"/>
    </source>
</evidence>
<sequence length="125" mass="13331">MCDHEQACSVEPFEKPLEPGALETAQVAYLAVWGMGCPRCATRVRNGLLQVEGVLMAQVALTDGIAAAAYDPERVQPASLVAAVAAAGHDGRHSYRAQLMATMALQTLPDGYFAENPSRSAEDER</sequence>
<dbReference type="Pfam" id="PF00403">
    <property type="entry name" value="HMA"/>
    <property type="match status" value="1"/>
</dbReference>
<dbReference type="InterPro" id="IPR006121">
    <property type="entry name" value="HMA_dom"/>
</dbReference>
<proteinExistence type="predicted"/>
<feature type="domain" description="HMA" evidence="1">
    <location>
        <begin position="26"/>
        <end position="92"/>
    </location>
</feature>